<accession>A0A9D3VT58</accession>
<dbReference type="AlphaFoldDB" id="A0A9D3VT58"/>
<dbReference type="EMBL" id="JAIQCV010000006">
    <property type="protein sequence ID" value="KAH1092315.1"/>
    <property type="molecule type" value="Genomic_DNA"/>
</dbReference>
<keyword evidence="3" id="KW-1185">Reference proteome</keyword>
<gene>
    <name evidence="2" type="ORF">J1N35_019572</name>
</gene>
<dbReference type="Pfam" id="PF13456">
    <property type="entry name" value="RVT_3"/>
    <property type="match status" value="1"/>
</dbReference>
<dbReference type="Proteomes" id="UP000828251">
    <property type="component" value="Unassembled WGS sequence"/>
</dbReference>
<protein>
    <recommendedName>
        <fullName evidence="1">RNase H type-1 domain-containing protein</fullName>
    </recommendedName>
</protein>
<sequence length="80" mass="8716">MVDASVAEGQACEQAVLLVADLSFRHVVIEGDSLTVIKKLVSVSMDRSTLGQIIIAHAFAWEGRLLAEPHYRIEEAPDVV</sequence>
<reference evidence="2 3" key="1">
    <citation type="journal article" date="2021" name="Plant Biotechnol. J.">
        <title>Multi-omics assisted identification of the key and species-specific regulatory components of drought-tolerant mechanisms in Gossypium stocksii.</title>
        <authorList>
            <person name="Yu D."/>
            <person name="Ke L."/>
            <person name="Zhang D."/>
            <person name="Wu Y."/>
            <person name="Sun Y."/>
            <person name="Mei J."/>
            <person name="Sun J."/>
            <person name="Sun Y."/>
        </authorList>
    </citation>
    <scope>NUCLEOTIDE SEQUENCE [LARGE SCALE GENOMIC DNA]</scope>
    <source>
        <strain evidence="3">cv. E1</strain>
        <tissue evidence="2">Leaf</tissue>
    </source>
</reference>
<name>A0A9D3VT58_9ROSI</name>
<feature type="domain" description="RNase H type-1" evidence="1">
    <location>
        <begin position="3"/>
        <end position="54"/>
    </location>
</feature>
<dbReference type="GO" id="GO:0003676">
    <property type="term" value="F:nucleic acid binding"/>
    <property type="evidence" value="ECO:0007669"/>
    <property type="project" value="InterPro"/>
</dbReference>
<dbReference type="InterPro" id="IPR002156">
    <property type="entry name" value="RNaseH_domain"/>
</dbReference>
<organism evidence="2 3">
    <name type="scientific">Gossypium stocksii</name>
    <dbReference type="NCBI Taxonomy" id="47602"/>
    <lineage>
        <taxon>Eukaryota</taxon>
        <taxon>Viridiplantae</taxon>
        <taxon>Streptophyta</taxon>
        <taxon>Embryophyta</taxon>
        <taxon>Tracheophyta</taxon>
        <taxon>Spermatophyta</taxon>
        <taxon>Magnoliopsida</taxon>
        <taxon>eudicotyledons</taxon>
        <taxon>Gunneridae</taxon>
        <taxon>Pentapetalae</taxon>
        <taxon>rosids</taxon>
        <taxon>malvids</taxon>
        <taxon>Malvales</taxon>
        <taxon>Malvaceae</taxon>
        <taxon>Malvoideae</taxon>
        <taxon>Gossypium</taxon>
    </lineage>
</organism>
<evidence type="ECO:0000313" key="3">
    <source>
        <dbReference type="Proteomes" id="UP000828251"/>
    </source>
</evidence>
<dbReference type="GO" id="GO:0004523">
    <property type="term" value="F:RNA-DNA hybrid ribonuclease activity"/>
    <property type="evidence" value="ECO:0007669"/>
    <property type="project" value="InterPro"/>
</dbReference>
<evidence type="ECO:0000313" key="2">
    <source>
        <dbReference type="EMBL" id="KAH1092315.1"/>
    </source>
</evidence>
<comment type="caution">
    <text evidence="2">The sequence shown here is derived from an EMBL/GenBank/DDBJ whole genome shotgun (WGS) entry which is preliminary data.</text>
</comment>
<evidence type="ECO:0000259" key="1">
    <source>
        <dbReference type="Pfam" id="PF13456"/>
    </source>
</evidence>
<proteinExistence type="predicted"/>